<comment type="subunit">
    <text evidence="16 17">Composed of six subunits; NqrA, NqrB, NqrC, NqrD, NqrE and NqrF.</text>
</comment>
<evidence type="ECO:0000256" key="6">
    <source>
        <dbReference type="ARBA" id="ARBA00022643"/>
    </source>
</evidence>
<dbReference type="InterPro" id="IPR007329">
    <property type="entry name" value="FMN-bd"/>
</dbReference>
<dbReference type="PANTHER" id="PTHR37838">
    <property type="entry name" value="NA(+)-TRANSLOCATING NADH-QUINONE REDUCTASE SUBUNIT C"/>
    <property type="match status" value="1"/>
</dbReference>
<dbReference type="AlphaFoldDB" id="A0A0N8IBL8"/>
<evidence type="ECO:0000256" key="14">
    <source>
        <dbReference type="ARBA" id="ARBA00023136"/>
    </source>
</evidence>
<keyword evidence="10 16" id="KW-0520">NAD</keyword>
<gene>
    <name evidence="16" type="primary">nqrC</name>
    <name evidence="19" type="ORF">AKJ29_12515</name>
</gene>
<keyword evidence="14 16" id="KW-0472">Membrane</keyword>
<comment type="caution">
    <text evidence="16">Lacks conserved residue(s) required for the propagation of feature annotation.</text>
</comment>
<dbReference type="GO" id="GO:0016655">
    <property type="term" value="F:oxidoreductase activity, acting on NAD(P)H, quinone or similar compound as acceptor"/>
    <property type="evidence" value="ECO:0007669"/>
    <property type="project" value="UniProtKB-UniRule"/>
</dbReference>
<dbReference type="GO" id="GO:0005886">
    <property type="term" value="C:plasma membrane"/>
    <property type="evidence" value="ECO:0007669"/>
    <property type="project" value="UniProtKB-SubCell"/>
</dbReference>
<evidence type="ECO:0000256" key="9">
    <source>
        <dbReference type="ARBA" id="ARBA00022989"/>
    </source>
</evidence>
<dbReference type="Pfam" id="PF04205">
    <property type="entry name" value="FMN_bind"/>
    <property type="match status" value="1"/>
</dbReference>
<dbReference type="Proteomes" id="UP000050471">
    <property type="component" value="Unassembled WGS sequence"/>
</dbReference>
<dbReference type="GO" id="GO:0006814">
    <property type="term" value="P:sodium ion transport"/>
    <property type="evidence" value="ECO:0007669"/>
    <property type="project" value="UniProtKB-UniRule"/>
</dbReference>
<dbReference type="NCBIfam" id="NF003749">
    <property type="entry name" value="PRK05346.1-5"/>
    <property type="match status" value="1"/>
</dbReference>
<feature type="transmembrane region" description="Helical" evidence="16">
    <location>
        <begin position="30"/>
        <end position="51"/>
    </location>
</feature>
<keyword evidence="3" id="KW-0997">Cell inner membrane</keyword>
<comment type="subcellular location">
    <subcellularLocation>
        <location evidence="16">Cell membrane</location>
        <topology evidence="16">Single-pass membrane protein</topology>
    </subcellularLocation>
</comment>
<accession>A0A0N8IBL8</accession>
<evidence type="ECO:0000256" key="1">
    <source>
        <dbReference type="ARBA" id="ARBA00022448"/>
    </source>
</evidence>
<keyword evidence="11 16" id="KW-0915">Sodium</keyword>
<keyword evidence="1 16" id="KW-0813">Transport</keyword>
<evidence type="ECO:0000256" key="5">
    <source>
        <dbReference type="ARBA" id="ARBA00022630"/>
    </source>
</evidence>
<dbReference type="EMBL" id="LKBA01000006">
    <property type="protein sequence ID" value="KPN63467.1"/>
    <property type="molecule type" value="Genomic_DNA"/>
</dbReference>
<keyword evidence="9 16" id="KW-1133">Transmembrane helix</keyword>
<evidence type="ECO:0000256" key="15">
    <source>
        <dbReference type="ARBA" id="ARBA00023201"/>
    </source>
</evidence>
<dbReference type="HAMAP" id="MF_00427">
    <property type="entry name" value="NqrC"/>
    <property type="match status" value="1"/>
</dbReference>
<dbReference type="RefSeq" id="WP_055189839.1">
    <property type="nucleotide sequence ID" value="NZ_FPBS01000017.1"/>
</dbReference>
<keyword evidence="15 16" id="KW-0739">Sodium transport</keyword>
<dbReference type="OrthoDB" id="9786835at2"/>
<comment type="caution">
    <text evidence="19">The sequence shown here is derived from an EMBL/GenBank/DDBJ whole genome shotgun (WGS) entry which is preliminary data.</text>
</comment>
<dbReference type="SMART" id="SM00900">
    <property type="entry name" value="FMN_bind"/>
    <property type="match status" value="1"/>
</dbReference>
<dbReference type="STRING" id="154981.AKJ29_12515"/>
<dbReference type="NCBIfam" id="TIGR01938">
    <property type="entry name" value="nqrC"/>
    <property type="match status" value="1"/>
</dbReference>
<evidence type="ECO:0000256" key="17">
    <source>
        <dbReference type="PIRNR" id="PIRNR009437"/>
    </source>
</evidence>
<evidence type="ECO:0000313" key="20">
    <source>
        <dbReference type="Proteomes" id="UP000050471"/>
    </source>
</evidence>
<comment type="function">
    <text evidence="16">NQR complex catalyzes the reduction of ubiquinone-1 to ubiquinol by two successive reactions, coupled with the transport of Na(+) ions from the cytoplasm to the periplasm. NqrA to NqrE are probably involved in the second step, the conversion of ubisemiquinone to ubiquinol.</text>
</comment>
<keyword evidence="5 16" id="KW-0285">Flavoprotein</keyword>
<evidence type="ECO:0000256" key="7">
    <source>
        <dbReference type="ARBA" id="ARBA00022692"/>
    </source>
</evidence>
<comment type="cofactor">
    <cofactor evidence="16 17">
        <name>FMN</name>
        <dbReference type="ChEBI" id="CHEBI:58210"/>
    </cofactor>
</comment>
<comment type="similarity">
    <text evidence="16 17">Belongs to the NqrC family.</text>
</comment>
<keyword evidence="12 16" id="KW-0406">Ion transport</keyword>
<evidence type="ECO:0000256" key="8">
    <source>
        <dbReference type="ARBA" id="ARBA00022967"/>
    </source>
</evidence>
<keyword evidence="7 16" id="KW-0812">Transmembrane</keyword>
<evidence type="ECO:0000256" key="2">
    <source>
        <dbReference type="ARBA" id="ARBA00022475"/>
    </source>
</evidence>
<sequence>MPNDLQNDTAPKGAIRRFLDLPADSVAKTVFVAVTLCLVASMVVSAAAVALRPLQVVNALKDKQINILQVAGIYDPNVDVLEAFAAFEPQVLELKTGAFTDAFDPASFDDRKAADDPATSVALEDDPAGIGRQGQFVTVYLLRDEAGAIDKVILPLHGYGLWSTLYGYIALEENGNDIFGLQFYEHAETPGLGAEVDNPRWKALWKGKKLADASGDLKISVSKAMPAAGAEYHVDALAGATLTTAGVNNLVNFWMGEAGYKPFLENLKAGNI</sequence>
<dbReference type="EC" id="7.2.1.1" evidence="16 17"/>
<feature type="modified residue" description="FMN phosphoryl threonine" evidence="16">
    <location>
        <position position="241"/>
    </location>
</feature>
<evidence type="ECO:0000259" key="18">
    <source>
        <dbReference type="SMART" id="SM00900"/>
    </source>
</evidence>
<keyword evidence="8 16" id="KW-1278">Translocase</keyword>
<evidence type="ECO:0000256" key="3">
    <source>
        <dbReference type="ARBA" id="ARBA00022519"/>
    </source>
</evidence>
<evidence type="ECO:0000256" key="13">
    <source>
        <dbReference type="ARBA" id="ARBA00023075"/>
    </source>
</evidence>
<evidence type="ECO:0000256" key="4">
    <source>
        <dbReference type="ARBA" id="ARBA00022553"/>
    </source>
</evidence>
<reference evidence="19 20" key="1">
    <citation type="submission" date="2015-09" db="EMBL/GenBank/DDBJ databases">
        <title>Draft genome sequence of Aliiroseovarius crassostreae CV919-312TSm, the causative agent of Roseovarius Oyster Disease (formerly Juvenile Oyster Disease).</title>
        <authorList>
            <person name="Kessner L."/>
            <person name="Spinard E."/>
            <person name="Nelson D."/>
        </authorList>
    </citation>
    <scope>NUCLEOTIDE SEQUENCE [LARGE SCALE GENOMIC DNA]</scope>
    <source>
        <strain evidence="19 20">CV919-312</strain>
    </source>
</reference>
<keyword evidence="6 16" id="KW-0288">FMN</keyword>
<evidence type="ECO:0000256" key="10">
    <source>
        <dbReference type="ARBA" id="ARBA00023027"/>
    </source>
</evidence>
<name>A0A0N8IBL8_9RHOB</name>
<dbReference type="PIRSF" id="PIRSF009437">
    <property type="entry name" value="NQR-1_subunit_C"/>
    <property type="match status" value="1"/>
</dbReference>
<comment type="catalytic activity">
    <reaction evidence="16 17">
        <text>a ubiquinone + n Na(+)(in) + NADH + H(+) = a ubiquinol + n Na(+)(out) + NAD(+)</text>
        <dbReference type="Rhea" id="RHEA:47748"/>
        <dbReference type="Rhea" id="RHEA-COMP:9565"/>
        <dbReference type="Rhea" id="RHEA-COMP:9566"/>
        <dbReference type="ChEBI" id="CHEBI:15378"/>
        <dbReference type="ChEBI" id="CHEBI:16389"/>
        <dbReference type="ChEBI" id="CHEBI:17976"/>
        <dbReference type="ChEBI" id="CHEBI:29101"/>
        <dbReference type="ChEBI" id="CHEBI:57540"/>
        <dbReference type="ChEBI" id="CHEBI:57945"/>
        <dbReference type="EC" id="7.2.1.1"/>
    </reaction>
</comment>
<dbReference type="InterPro" id="IPR010204">
    <property type="entry name" value="NqrC"/>
</dbReference>
<keyword evidence="2 16" id="KW-1003">Cell membrane</keyword>
<evidence type="ECO:0000256" key="11">
    <source>
        <dbReference type="ARBA" id="ARBA00023053"/>
    </source>
</evidence>
<keyword evidence="4 16" id="KW-0597">Phosphoprotein</keyword>
<organism evidence="19 20">
    <name type="scientific">Aliiroseovarius crassostreae</name>
    <dbReference type="NCBI Taxonomy" id="154981"/>
    <lineage>
        <taxon>Bacteria</taxon>
        <taxon>Pseudomonadati</taxon>
        <taxon>Pseudomonadota</taxon>
        <taxon>Alphaproteobacteria</taxon>
        <taxon>Rhodobacterales</taxon>
        <taxon>Paracoccaceae</taxon>
        <taxon>Aliiroseovarius</taxon>
    </lineage>
</organism>
<evidence type="ECO:0000256" key="12">
    <source>
        <dbReference type="ARBA" id="ARBA00023065"/>
    </source>
</evidence>
<proteinExistence type="inferred from homology"/>
<keyword evidence="13 16" id="KW-0830">Ubiquinone</keyword>
<dbReference type="GO" id="GO:0010181">
    <property type="term" value="F:FMN binding"/>
    <property type="evidence" value="ECO:0007669"/>
    <property type="project" value="UniProtKB-UniRule"/>
</dbReference>
<evidence type="ECO:0000313" key="19">
    <source>
        <dbReference type="EMBL" id="KPN63467.1"/>
    </source>
</evidence>
<dbReference type="PANTHER" id="PTHR37838:SF1">
    <property type="entry name" value="NA(+)-TRANSLOCATING NADH-QUINONE REDUCTASE SUBUNIT C"/>
    <property type="match status" value="1"/>
</dbReference>
<evidence type="ECO:0000256" key="16">
    <source>
        <dbReference type="HAMAP-Rule" id="MF_00427"/>
    </source>
</evidence>
<feature type="domain" description="FMN-binding" evidence="18">
    <location>
        <begin position="160"/>
        <end position="258"/>
    </location>
</feature>
<keyword evidence="20" id="KW-1185">Reference proteome</keyword>
<protein>
    <recommendedName>
        <fullName evidence="16 17">Na(+)-translocating NADH-quinone reductase subunit C</fullName>
        <shortName evidence="16 17">Na(+)-NQR subunit C</shortName>
        <shortName evidence="16 17">Na(+)-translocating NQR subunit C</shortName>
        <ecNumber evidence="16 17">7.2.1.1</ecNumber>
    </recommendedName>
    <alternativeName>
        <fullName evidence="16 17">NQR complex subunit C</fullName>
    </alternativeName>
    <alternativeName>
        <fullName evidence="16 17">NQR-1 subunit C</fullName>
    </alternativeName>
</protein>